<evidence type="ECO:0000256" key="1">
    <source>
        <dbReference type="SAM" id="MobiDB-lite"/>
    </source>
</evidence>
<dbReference type="InterPro" id="IPR013783">
    <property type="entry name" value="Ig-like_fold"/>
</dbReference>
<evidence type="ECO:0000313" key="2">
    <source>
        <dbReference type="EMBL" id="CAI5769023.1"/>
    </source>
</evidence>
<gene>
    <name evidence="2" type="ORF">PODLI_1B032313</name>
</gene>
<feature type="region of interest" description="Disordered" evidence="1">
    <location>
        <begin position="400"/>
        <end position="427"/>
    </location>
</feature>
<evidence type="ECO:0000313" key="3">
    <source>
        <dbReference type="Proteomes" id="UP001178461"/>
    </source>
</evidence>
<sequence>MQENWVPADKVNFQRDPSPMGRPQLAALPPASFPNSGGLGEAAGFRLFPLSRPFFGRARISISRGDPFGCLSGGWEGGPLPPPFCPALLPGLRNRKGKRGRSLRHRRSPPLLALSLRSLMAAPPDLLRAKGLPLLLLLLGASFGRSSPPLAKLGCWFLEEAGGGGSGMSSAPKQRPAILFLPPPGRRLEEAALESELPPEVEAGLAFQVLDPSGALWGGQASATPPPWLSPDASEAESSCEINAYAPQESHVAWAEGLAGGGGCPRALERGKWLIASIQAPTPSSGSAASCTPRRPRLGSSRMGSAASPPPQRCCRSSHGRRAWSPASGARRSCTAASRRRPRPSRWSGAISSGGPGRWCWPSTEPRGGCRWPRRGPSCCWMLRAVAPPCACGAWPSATRAPTSAPSTCPTCTPSRRSSSRWWSPPR</sequence>
<dbReference type="Proteomes" id="UP001178461">
    <property type="component" value="Chromosome 2"/>
</dbReference>
<accession>A0AA35K297</accession>
<dbReference type="Gene3D" id="2.60.40.10">
    <property type="entry name" value="Immunoglobulins"/>
    <property type="match status" value="1"/>
</dbReference>
<reference evidence="2" key="1">
    <citation type="submission" date="2022-12" db="EMBL/GenBank/DDBJ databases">
        <authorList>
            <person name="Alioto T."/>
            <person name="Alioto T."/>
            <person name="Gomez Garrido J."/>
        </authorList>
    </citation>
    <scope>NUCLEOTIDE SEQUENCE</scope>
</reference>
<feature type="region of interest" description="Disordered" evidence="1">
    <location>
        <begin position="1"/>
        <end position="22"/>
    </location>
</feature>
<feature type="region of interest" description="Disordered" evidence="1">
    <location>
        <begin position="279"/>
        <end position="355"/>
    </location>
</feature>
<keyword evidence="3" id="KW-1185">Reference proteome</keyword>
<proteinExistence type="predicted"/>
<feature type="compositionally biased region" description="Polar residues" evidence="1">
    <location>
        <begin position="279"/>
        <end position="290"/>
    </location>
</feature>
<dbReference type="EMBL" id="OX395127">
    <property type="protein sequence ID" value="CAI5769023.1"/>
    <property type="molecule type" value="Genomic_DNA"/>
</dbReference>
<name>A0AA35K297_9SAUR</name>
<dbReference type="AlphaFoldDB" id="A0AA35K297"/>
<organism evidence="2 3">
    <name type="scientific">Podarcis lilfordi</name>
    <name type="common">Lilford's wall lizard</name>
    <dbReference type="NCBI Taxonomy" id="74358"/>
    <lineage>
        <taxon>Eukaryota</taxon>
        <taxon>Metazoa</taxon>
        <taxon>Chordata</taxon>
        <taxon>Craniata</taxon>
        <taxon>Vertebrata</taxon>
        <taxon>Euteleostomi</taxon>
        <taxon>Lepidosauria</taxon>
        <taxon>Squamata</taxon>
        <taxon>Bifurcata</taxon>
        <taxon>Unidentata</taxon>
        <taxon>Episquamata</taxon>
        <taxon>Laterata</taxon>
        <taxon>Lacertibaenia</taxon>
        <taxon>Lacertidae</taxon>
        <taxon>Podarcis</taxon>
    </lineage>
</organism>
<feature type="compositionally biased region" description="Low complexity" evidence="1">
    <location>
        <begin position="327"/>
        <end position="337"/>
    </location>
</feature>
<protein>
    <submittedName>
        <fullName evidence="2">Ig-like domain-containing protein</fullName>
    </submittedName>
</protein>